<comment type="caution">
    <text evidence="2">The sequence shown here is derived from an EMBL/GenBank/DDBJ whole genome shotgun (WGS) entry which is preliminary data.</text>
</comment>
<reference evidence="2" key="1">
    <citation type="journal article" date="2021" name="Nat. Commun.">
        <title>Genetic determinants of endophytism in the Arabidopsis root mycobiome.</title>
        <authorList>
            <person name="Mesny F."/>
            <person name="Miyauchi S."/>
            <person name="Thiergart T."/>
            <person name="Pickel B."/>
            <person name="Atanasova L."/>
            <person name="Karlsson M."/>
            <person name="Huettel B."/>
            <person name="Barry K.W."/>
            <person name="Haridas S."/>
            <person name="Chen C."/>
            <person name="Bauer D."/>
            <person name="Andreopoulos W."/>
            <person name="Pangilinan J."/>
            <person name="LaButti K."/>
            <person name="Riley R."/>
            <person name="Lipzen A."/>
            <person name="Clum A."/>
            <person name="Drula E."/>
            <person name="Henrissat B."/>
            <person name="Kohler A."/>
            <person name="Grigoriev I.V."/>
            <person name="Martin F.M."/>
            <person name="Hacquard S."/>
        </authorList>
    </citation>
    <scope>NUCLEOTIDE SEQUENCE</scope>
    <source>
        <strain evidence="2">FSSC 5 MPI-SDFR-AT-0091</strain>
    </source>
</reference>
<dbReference type="EMBL" id="JAGTJS010000003">
    <property type="protein sequence ID" value="KAH7271969.1"/>
    <property type="molecule type" value="Genomic_DNA"/>
</dbReference>
<organism evidence="2 3">
    <name type="scientific">Fusarium solani</name>
    <name type="common">Filamentous fungus</name>
    <dbReference type="NCBI Taxonomy" id="169388"/>
    <lineage>
        <taxon>Eukaryota</taxon>
        <taxon>Fungi</taxon>
        <taxon>Dikarya</taxon>
        <taxon>Ascomycota</taxon>
        <taxon>Pezizomycotina</taxon>
        <taxon>Sordariomycetes</taxon>
        <taxon>Hypocreomycetidae</taxon>
        <taxon>Hypocreales</taxon>
        <taxon>Nectriaceae</taxon>
        <taxon>Fusarium</taxon>
        <taxon>Fusarium solani species complex</taxon>
    </lineage>
</organism>
<keyword evidence="3" id="KW-1185">Reference proteome</keyword>
<proteinExistence type="predicted"/>
<protein>
    <submittedName>
        <fullName evidence="2">Uncharacterized protein</fullName>
    </submittedName>
</protein>
<evidence type="ECO:0000313" key="2">
    <source>
        <dbReference type="EMBL" id="KAH7271969.1"/>
    </source>
</evidence>
<sequence>MDGWMDLSGFQDEPTIRQRGKRREVIDVGLGEQQMKQRVGSCLKRESGKRDVGNRPSRRDATSKPRGVRCRRCLVLPILAWPGLHPGGWGLGGLAGALQAWQTVLGARGSLVEGSLEPMSVQLLVPRRTCPGLDTVWPGAWATDGPPGLFGSMARIDDRSLSSGDDGDDGWTELKGGERLPAEDGRLGCMSGDDALKREAKTARTRCK</sequence>
<dbReference type="AlphaFoldDB" id="A0A9P9L0X4"/>
<name>A0A9P9L0X4_FUSSL</name>
<evidence type="ECO:0000256" key="1">
    <source>
        <dbReference type="SAM" id="MobiDB-lite"/>
    </source>
</evidence>
<evidence type="ECO:0000313" key="3">
    <source>
        <dbReference type="Proteomes" id="UP000736672"/>
    </source>
</evidence>
<feature type="region of interest" description="Disordered" evidence="1">
    <location>
        <begin position="160"/>
        <end position="183"/>
    </location>
</feature>
<accession>A0A9P9L0X4</accession>
<feature type="compositionally biased region" description="Basic and acidic residues" evidence="1">
    <location>
        <begin position="43"/>
        <end position="63"/>
    </location>
</feature>
<feature type="region of interest" description="Disordered" evidence="1">
    <location>
        <begin position="1"/>
        <end position="64"/>
    </location>
</feature>
<dbReference type="Proteomes" id="UP000736672">
    <property type="component" value="Unassembled WGS sequence"/>
</dbReference>
<gene>
    <name evidence="2" type="ORF">B0J15DRAFT_459747</name>
</gene>